<dbReference type="EMBL" id="SBKP01000006">
    <property type="protein sequence ID" value="RXR28991.1"/>
    <property type="molecule type" value="Genomic_DNA"/>
</dbReference>
<dbReference type="Proteomes" id="UP000290958">
    <property type="component" value="Unassembled WGS sequence"/>
</dbReference>
<name>A0A4Q1KH07_9SPHN</name>
<evidence type="ECO:0000313" key="2">
    <source>
        <dbReference type="Proteomes" id="UP000290958"/>
    </source>
</evidence>
<evidence type="ECO:0000313" key="1">
    <source>
        <dbReference type="EMBL" id="RXR28991.1"/>
    </source>
</evidence>
<dbReference type="AlphaFoldDB" id="A0A4Q1KH07"/>
<organism evidence="1 2">
    <name type="scientific">Sphingobium fluviale</name>
    <dbReference type="NCBI Taxonomy" id="2506423"/>
    <lineage>
        <taxon>Bacteria</taxon>
        <taxon>Pseudomonadati</taxon>
        <taxon>Pseudomonadota</taxon>
        <taxon>Alphaproteobacteria</taxon>
        <taxon>Sphingomonadales</taxon>
        <taxon>Sphingomonadaceae</taxon>
        <taxon>Sphingobium</taxon>
    </lineage>
</organism>
<gene>
    <name evidence="1" type="ORF">EQG66_07890</name>
</gene>
<comment type="caution">
    <text evidence="1">The sequence shown here is derived from an EMBL/GenBank/DDBJ whole genome shotgun (WGS) entry which is preliminary data.</text>
</comment>
<keyword evidence="2" id="KW-1185">Reference proteome</keyword>
<proteinExistence type="predicted"/>
<sequence length="130" mass="14462">MMKVSQEALIELISRAIQGEIRSQGYLYEFEKGEEDLTRLMMTTGGSVDLPLVSKAVLDAIGQSIRDKEKEELVNWLRSKEIRLLATAAESRKEGKLAEWAGATSSAVTCRLNANDIESGEYRRLAQIGE</sequence>
<accession>A0A4Q1KH07</accession>
<reference evidence="2" key="1">
    <citation type="submission" date="2019-01" db="EMBL/GenBank/DDBJ databases">
        <title>Cytophagaceae bacterium strain CAR-16.</title>
        <authorList>
            <person name="Chen W.-M."/>
        </authorList>
    </citation>
    <scope>NUCLEOTIDE SEQUENCE [LARGE SCALE GENOMIC DNA]</scope>
    <source>
        <strain evidence="2">CHR27</strain>
    </source>
</reference>
<protein>
    <submittedName>
        <fullName evidence="1">Uncharacterized protein</fullName>
    </submittedName>
</protein>
<dbReference type="RefSeq" id="WP_129404055.1">
    <property type="nucleotide sequence ID" value="NZ_SBKP01000006.1"/>
</dbReference>